<keyword evidence="3" id="KW-0012">Acyltransferase</keyword>
<accession>A0A941E1F9</accession>
<sequence length="321" mass="36827">MLGSFRLFLALCVALSHANFRVLELNPGVIAVVCFYMISGFVMTALIRQHYVGGQKIVGFYLDRALRLYPQYLFIAGITLIWFYLSGHRTDFLQFPPAMQEYLSNLLLVPLNYYMFNNSHLFTLIPPAWSLGAEIQFYLLIPILILFRLRYICLLLSGGIFLFACWGTINTEFYAYRLLPGVLLFFMLGSVFYDLRAEKTKAAFWGISILIFCGVLWGILSQFGHLLLPYNREVIIGLLIGAAALFFLAPLKQVAWDNRLGDLSYGVFLNHFFIQWAVLGVPKTLIAWCAYVTLSLSLAWVTQRLVEQPVLLWRRQLRLSN</sequence>
<feature type="transmembrane region" description="Helical" evidence="1">
    <location>
        <begin position="175"/>
        <end position="195"/>
    </location>
</feature>
<dbReference type="GO" id="GO:0016747">
    <property type="term" value="F:acyltransferase activity, transferring groups other than amino-acyl groups"/>
    <property type="evidence" value="ECO:0007669"/>
    <property type="project" value="InterPro"/>
</dbReference>
<keyword evidence="4" id="KW-1185">Reference proteome</keyword>
<dbReference type="GO" id="GO:0000271">
    <property type="term" value="P:polysaccharide biosynthetic process"/>
    <property type="evidence" value="ECO:0007669"/>
    <property type="project" value="TreeGrafter"/>
</dbReference>
<feature type="transmembrane region" description="Helical" evidence="1">
    <location>
        <begin position="202"/>
        <end position="228"/>
    </location>
</feature>
<dbReference type="Pfam" id="PF01757">
    <property type="entry name" value="Acyl_transf_3"/>
    <property type="match status" value="1"/>
</dbReference>
<comment type="caution">
    <text evidence="3">The sequence shown here is derived from an EMBL/GenBank/DDBJ whole genome shotgun (WGS) entry which is preliminary data.</text>
</comment>
<evidence type="ECO:0000313" key="4">
    <source>
        <dbReference type="Proteomes" id="UP000678545"/>
    </source>
</evidence>
<dbReference type="Proteomes" id="UP000678545">
    <property type="component" value="Unassembled WGS sequence"/>
</dbReference>
<feature type="transmembrane region" description="Helical" evidence="1">
    <location>
        <begin position="68"/>
        <end position="85"/>
    </location>
</feature>
<feature type="transmembrane region" description="Helical" evidence="1">
    <location>
        <begin position="121"/>
        <end position="144"/>
    </location>
</feature>
<name>A0A941E1F9_9BURK</name>
<evidence type="ECO:0000256" key="1">
    <source>
        <dbReference type="SAM" id="Phobius"/>
    </source>
</evidence>
<feature type="transmembrane region" description="Helical" evidence="1">
    <location>
        <begin position="28"/>
        <end position="47"/>
    </location>
</feature>
<evidence type="ECO:0000313" key="3">
    <source>
        <dbReference type="EMBL" id="MBR7801489.1"/>
    </source>
</evidence>
<evidence type="ECO:0000259" key="2">
    <source>
        <dbReference type="Pfam" id="PF01757"/>
    </source>
</evidence>
<dbReference type="GO" id="GO:0016020">
    <property type="term" value="C:membrane"/>
    <property type="evidence" value="ECO:0007669"/>
    <property type="project" value="TreeGrafter"/>
</dbReference>
<organism evidence="3 4">
    <name type="scientific">Undibacterium fentianense</name>
    <dbReference type="NCBI Taxonomy" id="2828728"/>
    <lineage>
        <taxon>Bacteria</taxon>
        <taxon>Pseudomonadati</taxon>
        <taxon>Pseudomonadota</taxon>
        <taxon>Betaproteobacteria</taxon>
        <taxon>Burkholderiales</taxon>
        <taxon>Oxalobacteraceae</taxon>
        <taxon>Undibacterium</taxon>
    </lineage>
</organism>
<dbReference type="RefSeq" id="WP_212676615.1">
    <property type="nucleotide sequence ID" value="NZ_JAGSPJ010000007.1"/>
</dbReference>
<dbReference type="InterPro" id="IPR050879">
    <property type="entry name" value="Acyltransferase_3"/>
</dbReference>
<keyword evidence="3" id="KW-0808">Transferase</keyword>
<keyword evidence="1" id="KW-0472">Membrane</keyword>
<feature type="transmembrane region" description="Helical" evidence="1">
    <location>
        <begin position="151"/>
        <end position="169"/>
    </location>
</feature>
<feature type="transmembrane region" description="Helical" evidence="1">
    <location>
        <begin position="234"/>
        <end position="251"/>
    </location>
</feature>
<gene>
    <name evidence="3" type="ORF">KDM90_15870</name>
</gene>
<proteinExistence type="predicted"/>
<feature type="domain" description="Acyltransferase 3" evidence="2">
    <location>
        <begin position="23"/>
        <end position="302"/>
    </location>
</feature>
<keyword evidence="1" id="KW-0812">Transmembrane</keyword>
<keyword evidence="1" id="KW-1133">Transmembrane helix</keyword>
<protein>
    <submittedName>
        <fullName evidence="3">Acyltransferase</fullName>
    </submittedName>
</protein>
<dbReference type="PANTHER" id="PTHR23028:SF53">
    <property type="entry name" value="ACYL_TRANSF_3 DOMAIN-CONTAINING PROTEIN"/>
    <property type="match status" value="1"/>
</dbReference>
<reference evidence="3" key="1">
    <citation type="submission" date="2021-04" db="EMBL/GenBank/DDBJ databases">
        <title>novel species isolated from subtropical streams in China.</title>
        <authorList>
            <person name="Lu H."/>
        </authorList>
    </citation>
    <scope>NUCLEOTIDE SEQUENCE</scope>
    <source>
        <strain evidence="3">FT137W</strain>
    </source>
</reference>
<dbReference type="AlphaFoldDB" id="A0A941E1F9"/>
<dbReference type="EMBL" id="JAGSPJ010000007">
    <property type="protein sequence ID" value="MBR7801489.1"/>
    <property type="molecule type" value="Genomic_DNA"/>
</dbReference>
<dbReference type="PANTHER" id="PTHR23028">
    <property type="entry name" value="ACETYLTRANSFERASE"/>
    <property type="match status" value="1"/>
</dbReference>
<dbReference type="InterPro" id="IPR002656">
    <property type="entry name" value="Acyl_transf_3_dom"/>
</dbReference>